<feature type="compositionally biased region" description="Polar residues" evidence="1">
    <location>
        <begin position="241"/>
        <end position="256"/>
    </location>
</feature>
<keyword evidence="3" id="KW-1185">Reference proteome</keyword>
<evidence type="ECO:0008006" key="4">
    <source>
        <dbReference type="Google" id="ProtNLM"/>
    </source>
</evidence>
<feature type="region of interest" description="Disordered" evidence="1">
    <location>
        <begin position="230"/>
        <end position="282"/>
    </location>
</feature>
<dbReference type="Pfam" id="PF21030">
    <property type="entry name" value="WDR93"/>
    <property type="match status" value="1"/>
</dbReference>
<proteinExistence type="predicted"/>
<organism evidence="2 3">
    <name type="scientific">Magallana gigas</name>
    <name type="common">Pacific oyster</name>
    <name type="synonym">Crassostrea gigas</name>
    <dbReference type="NCBI Taxonomy" id="29159"/>
    <lineage>
        <taxon>Eukaryota</taxon>
        <taxon>Metazoa</taxon>
        <taxon>Spiralia</taxon>
        <taxon>Lophotrochozoa</taxon>
        <taxon>Mollusca</taxon>
        <taxon>Bivalvia</taxon>
        <taxon>Autobranchia</taxon>
        <taxon>Pteriomorphia</taxon>
        <taxon>Ostreida</taxon>
        <taxon>Ostreoidea</taxon>
        <taxon>Ostreidae</taxon>
        <taxon>Magallana</taxon>
    </lineage>
</organism>
<dbReference type="GO" id="GO:0022900">
    <property type="term" value="P:electron transport chain"/>
    <property type="evidence" value="ECO:0007669"/>
    <property type="project" value="InterPro"/>
</dbReference>
<evidence type="ECO:0000256" key="1">
    <source>
        <dbReference type="SAM" id="MobiDB-lite"/>
    </source>
</evidence>
<dbReference type="InterPro" id="IPR006885">
    <property type="entry name" value="NADH_UbQ_FeS_4_mit-like"/>
</dbReference>
<reference evidence="2" key="1">
    <citation type="submission" date="2022-08" db="UniProtKB">
        <authorList>
            <consortium name="EnsemblMetazoa"/>
        </authorList>
    </citation>
    <scope>IDENTIFICATION</scope>
    <source>
        <strain evidence="2">05x7-T-G4-1.051#20</strain>
    </source>
</reference>
<dbReference type="PANTHER" id="PTHR12219:SF17">
    <property type="entry name" value="WD REPEAT-CONTAINING PROTEIN 93"/>
    <property type="match status" value="1"/>
</dbReference>
<evidence type="ECO:0000313" key="3">
    <source>
        <dbReference type="Proteomes" id="UP000005408"/>
    </source>
</evidence>
<dbReference type="InterPro" id="IPR049547">
    <property type="entry name" value="WDR93_beta-prop"/>
</dbReference>
<dbReference type="AlphaFoldDB" id="A0A8W8I3E5"/>
<dbReference type="InterPro" id="IPR011047">
    <property type="entry name" value="Quinoprotein_ADH-like_sf"/>
</dbReference>
<feature type="compositionally biased region" description="Polar residues" evidence="1">
    <location>
        <begin position="273"/>
        <end position="282"/>
    </location>
</feature>
<accession>A0A8W8I3E5</accession>
<protein>
    <recommendedName>
        <fullName evidence="4">WD repeat-containing protein 93</fullName>
    </recommendedName>
</protein>
<dbReference type="SUPFAM" id="SSF50998">
    <property type="entry name" value="Quinoprotein alcohol dehydrogenase-like"/>
    <property type="match status" value="1"/>
</dbReference>
<evidence type="ECO:0000313" key="2">
    <source>
        <dbReference type="EnsemblMetazoa" id="G12382.8:cds"/>
    </source>
</evidence>
<sequence>MPVYIRKNVNFTPPSIDNFPLEDDEDYITDPDQLLDRLPQPYRMIDKVLSQWYDEVWQIIEKRENERLEESRRIRAPQYECSAQMESQGRACCVCDSVDGRYIFIGQPRGLSAVDVQTQEKVASWEEESVDIHYVKAYLIGVQVYLVVTIDDMGFARLLIFGGDKFYFVKILNEFQEGGTKLIISKCEASRNGDYLGAMFENPETAEVWLEVYKLPRDAWLNELESVLTKKEEKSEEDQGTDTQAPTDQEAPTPQNEVEPPPAATQSRKHSLSRGSSRLSVYTNTTNYEESTGGEKHTPKLSPTSVVMKLKPPPSMSELRQKGNPASSIHSACQKVDSGEVIGTGVNHILTPNHKDMRKEVFAHLHDNLMEYLPKEEEAEPLEDVNFHFMTAGRLVPTGLEQQSQIEEEDDMKRLPTTIAVWWKGSTHVVHYSLLKQHKDFDVKPDLVWPYLSPVTSSAISDDTSLLAVGFENGNIIIWDRYLGIQRGIVNIMDRVKIVQLTFLDPNICPQNLDDYQPYRTKTSTYLLALCDNGALYIMMSGPGLELDPICITPPVESEDDIFTMVQPIPGMHDLLITVLKSGKVQIRDTLQGTVLCEPVLPKSHELMTPWDPVVAVGAMGQVLFLKGNNKDYGEEEGGDQSESAGALFMYQMKLFPTLDSYMSRRRDKVSQTVHAKIENRIEALMKERIAQQGLRKHRMQERWGNMKEEIWSILQYKDMAEKKADNRPEIHYKRVRNLSQTPGSMGWTPFFRN</sequence>
<dbReference type="EnsemblMetazoa" id="G12382.8">
    <property type="protein sequence ID" value="G12382.8:cds"/>
    <property type="gene ID" value="G12382"/>
</dbReference>
<dbReference type="PANTHER" id="PTHR12219">
    <property type="entry name" value="NADH-UBIQUINONE OXIDOREDUCTASE"/>
    <property type="match status" value="1"/>
</dbReference>
<feature type="region of interest" description="Disordered" evidence="1">
    <location>
        <begin position="287"/>
        <end position="306"/>
    </location>
</feature>
<dbReference type="Proteomes" id="UP000005408">
    <property type="component" value="Unassembled WGS sequence"/>
</dbReference>
<name>A0A8W8I3E5_MAGGI</name>